<dbReference type="Pfam" id="PF00717">
    <property type="entry name" value="Peptidase_S24"/>
    <property type="match status" value="1"/>
</dbReference>
<gene>
    <name evidence="2" type="ORF">PML95_10050</name>
</gene>
<protein>
    <submittedName>
        <fullName evidence="2">XRE family transcriptional regulator</fullName>
    </submittedName>
</protein>
<dbReference type="InterPro" id="IPR050077">
    <property type="entry name" value="LexA_repressor"/>
</dbReference>
<dbReference type="Pfam" id="PF01381">
    <property type="entry name" value="HTH_3"/>
    <property type="match status" value="1"/>
</dbReference>
<evidence type="ECO:0000259" key="1">
    <source>
        <dbReference type="PROSITE" id="PS50943"/>
    </source>
</evidence>
<dbReference type="InterPro" id="IPR036286">
    <property type="entry name" value="LexA/Signal_pep-like_sf"/>
</dbReference>
<dbReference type="InterPro" id="IPR001387">
    <property type="entry name" value="Cro/C1-type_HTH"/>
</dbReference>
<dbReference type="AlphaFoldDB" id="A0AAF0BH34"/>
<dbReference type="SUPFAM" id="SSF47413">
    <property type="entry name" value="lambda repressor-like DNA-binding domains"/>
    <property type="match status" value="1"/>
</dbReference>
<evidence type="ECO:0000313" key="3">
    <source>
        <dbReference type="Proteomes" id="UP001179600"/>
    </source>
</evidence>
<organism evidence="2 3">
    <name type="scientific">Vagococcus lutrae</name>
    <dbReference type="NCBI Taxonomy" id="81947"/>
    <lineage>
        <taxon>Bacteria</taxon>
        <taxon>Bacillati</taxon>
        <taxon>Bacillota</taxon>
        <taxon>Bacilli</taxon>
        <taxon>Lactobacillales</taxon>
        <taxon>Enterococcaceae</taxon>
        <taxon>Vagococcus</taxon>
    </lineage>
</organism>
<dbReference type="PROSITE" id="PS50943">
    <property type="entry name" value="HTH_CROC1"/>
    <property type="match status" value="1"/>
</dbReference>
<name>A0AAF0BH34_9ENTE</name>
<dbReference type="Proteomes" id="UP001179600">
    <property type="component" value="Plasmid pK204-1-A"/>
</dbReference>
<dbReference type="GO" id="GO:0003677">
    <property type="term" value="F:DNA binding"/>
    <property type="evidence" value="ECO:0007669"/>
    <property type="project" value="InterPro"/>
</dbReference>
<dbReference type="Gene3D" id="2.10.109.10">
    <property type="entry name" value="Umud Fragment, subunit A"/>
    <property type="match status" value="1"/>
</dbReference>
<proteinExistence type="predicted"/>
<dbReference type="SUPFAM" id="SSF51306">
    <property type="entry name" value="LexA/Signal peptidase"/>
    <property type="match status" value="1"/>
</dbReference>
<feature type="domain" description="HTH cro/C1-type" evidence="1">
    <location>
        <begin position="10"/>
        <end position="64"/>
    </location>
</feature>
<evidence type="ECO:0000313" key="2">
    <source>
        <dbReference type="EMBL" id="WCG23704.1"/>
    </source>
</evidence>
<dbReference type="PANTHER" id="PTHR33516">
    <property type="entry name" value="LEXA REPRESSOR"/>
    <property type="match status" value="1"/>
</dbReference>
<dbReference type="PANTHER" id="PTHR33516:SF2">
    <property type="entry name" value="LEXA REPRESSOR-RELATED"/>
    <property type="match status" value="1"/>
</dbReference>
<geneLocation type="plasmid" evidence="2 3">
    <name>pK204-1-A</name>
</geneLocation>
<dbReference type="InterPro" id="IPR039418">
    <property type="entry name" value="LexA-like"/>
</dbReference>
<dbReference type="InterPro" id="IPR010982">
    <property type="entry name" value="Lambda_DNA-bd_dom_sf"/>
</dbReference>
<dbReference type="CDD" id="cd00093">
    <property type="entry name" value="HTH_XRE"/>
    <property type="match status" value="1"/>
</dbReference>
<keyword evidence="2" id="KW-0614">Plasmid</keyword>
<sequence>MESLELKDKIKLLRKENGLTQLELAKRLDVAPTSVSSWERGANKPLMDKIEVMAQMFDVPLSYFFKDIELFKGDIISIPIIGEIACGDPITANENILGYRDRSSTNLPTGDLFYLKAKGDSMDPKIPDGSFVLIREQPDVENGEIAAVLVNGDTEATLKRIRKVQDSLVLEPLNPDYNPYIVNESNPARILGKAIEVTSTL</sequence>
<dbReference type="EMBL" id="CP116508">
    <property type="protein sequence ID" value="WCG23704.1"/>
    <property type="molecule type" value="Genomic_DNA"/>
</dbReference>
<dbReference type="Gene3D" id="1.10.260.40">
    <property type="entry name" value="lambda repressor-like DNA-binding domains"/>
    <property type="match status" value="1"/>
</dbReference>
<dbReference type="RefSeq" id="WP_272158246.1">
    <property type="nucleotide sequence ID" value="NZ_CP116504.1"/>
</dbReference>
<dbReference type="CDD" id="cd06529">
    <property type="entry name" value="S24_LexA-like"/>
    <property type="match status" value="1"/>
</dbReference>
<accession>A0AAF0BH34</accession>
<dbReference type="SMART" id="SM00530">
    <property type="entry name" value="HTH_XRE"/>
    <property type="match status" value="1"/>
</dbReference>
<dbReference type="InterPro" id="IPR015927">
    <property type="entry name" value="Peptidase_S24_S26A/B/C"/>
</dbReference>
<reference evidence="2" key="1">
    <citation type="submission" date="2023-01" db="EMBL/GenBank/DDBJ databases">
        <title>Oxazolidinone resistance genes in florfenicol resistant enterococci from beef cattle and veal calves at slaughter.</title>
        <authorList>
            <person name="Biggel M."/>
        </authorList>
    </citation>
    <scope>NUCLEOTIDE SEQUENCE</scope>
    <source>
        <strain evidence="2">K204-1</strain>
        <plasmid evidence="2">pK204-1-A</plasmid>
    </source>
</reference>